<dbReference type="PANTHER" id="PTHR36509:SF2">
    <property type="entry name" value="BLL3101 PROTEIN"/>
    <property type="match status" value="1"/>
</dbReference>
<feature type="compositionally biased region" description="Low complexity" evidence="1">
    <location>
        <begin position="485"/>
        <end position="528"/>
    </location>
</feature>
<feature type="domain" description="DUF1254" evidence="4">
    <location>
        <begin position="63"/>
        <end position="201"/>
    </location>
</feature>
<evidence type="ECO:0000259" key="3">
    <source>
        <dbReference type="Pfam" id="PF06742"/>
    </source>
</evidence>
<dbReference type="InterPro" id="IPR037050">
    <property type="entry name" value="DUF1254_sf"/>
</dbReference>
<dbReference type="InterPro" id="IPR010679">
    <property type="entry name" value="DUF1254"/>
</dbReference>
<evidence type="ECO:0000313" key="5">
    <source>
        <dbReference type="EMBL" id="KIX99062.1"/>
    </source>
</evidence>
<dbReference type="Pfam" id="PF06742">
    <property type="entry name" value="DUF1214"/>
    <property type="match status" value="1"/>
</dbReference>
<dbReference type="Gene3D" id="2.60.120.600">
    <property type="entry name" value="Domain of unknown function DUF1214, C-terminal domain"/>
    <property type="match status" value="1"/>
</dbReference>
<gene>
    <name evidence="5" type="ORF">Z520_05523</name>
</gene>
<dbReference type="InterPro" id="IPR010621">
    <property type="entry name" value="DUF1214"/>
</dbReference>
<protein>
    <recommendedName>
        <fullName evidence="7">DUF1254 domain-containing protein</fullName>
    </recommendedName>
</protein>
<name>A0A0D2JZV5_9EURO</name>
<feature type="chain" id="PRO_5002245790" description="DUF1254 domain-containing protein" evidence="2">
    <location>
        <begin position="25"/>
        <end position="560"/>
    </location>
</feature>
<organism evidence="5 6">
    <name type="scientific">Fonsecaea multimorphosa CBS 102226</name>
    <dbReference type="NCBI Taxonomy" id="1442371"/>
    <lineage>
        <taxon>Eukaryota</taxon>
        <taxon>Fungi</taxon>
        <taxon>Dikarya</taxon>
        <taxon>Ascomycota</taxon>
        <taxon>Pezizomycotina</taxon>
        <taxon>Eurotiomycetes</taxon>
        <taxon>Chaetothyriomycetidae</taxon>
        <taxon>Chaetothyriales</taxon>
        <taxon>Herpotrichiellaceae</taxon>
        <taxon>Fonsecaea</taxon>
    </lineage>
</organism>
<reference evidence="5 6" key="1">
    <citation type="submission" date="2015-01" db="EMBL/GenBank/DDBJ databases">
        <title>The Genome Sequence of Fonsecaea multimorphosa CBS 102226.</title>
        <authorList>
            <consortium name="The Broad Institute Genomics Platform"/>
            <person name="Cuomo C."/>
            <person name="de Hoog S."/>
            <person name="Gorbushina A."/>
            <person name="Stielow B."/>
            <person name="Teixiera M."/>
            <person name="Abouelleil A."/>
            <person name="Chapman S.B."/>
            <person name="Priest M."/>
            <person name="Young S.K."/>
            <person name="Wortman J."/>
            <person name="Nusbaum C."/>
            <person name="Birren B."/>
        </authorList>
    </citation>
    <scope>NUCLEOTIDE SEQUENCE [LARGE SCALE GENOMIC DNA]</scope>
    <source>
        <strain evidence="5 6">CBS 102226</strain>
    </source>
</reference>
<keyword evidence="6" id="KW-1185">Reference proteome</keyword>
<evidence type="ECO:0008006" key="7">
    <source>
        <dbReference type="Google" id="ProtNLM"/>
    </source>
</evidence>
<evidence type="ECO:0000256" key="2">
    <source>
        <dbReference type="SAM" id="SignalP"/>
    </source>
</evidence>
<dbReference type="Proteomes" id="UP000053411">
    <property type="component" value="Unassembled WGS sequence"/>
</dbReference>
<dbReference type="GeneID" id="27711269"/>
<dbReference type="PANTHER" id="PTHR36509">
    <property type="entry name" value="BLL3101 PROTEIN"/>
    <property type="match status" value="1"/>
</dbReference>
<feature type="domain" description="DUF1214" evidence="3">
    <location>
        <begin position="347"/>
        <end position="454"/>
    </location>
</feature>
<dbReference type="OrthoDB" id="2018906at2759"/>
<dbReference type="InterPro" id="IPR037049">
    <property type="entry name" value="DUF1214_C_sf"/>
</dbReference>
<dbReference type="VEuPathDB" id="FungiDB:Z520_05523"/>
<evidence type="ECO:0000256" key="1">
    <source>
        <dbReference type="SAM" id="MobiDB-lite"/>
    </source>
</evidence>
<dbReference type="RefSeq" id="XP_016633185.1">
    <property type="nucleotide sequence ID" value="XM_016776026.1"/>
</dbReference>
<evidence type="ECO:0000259" key="4">
    <source>
        <dbReference type="Pfam" id="PF06863"/>
    </source>
</evidence>
<dbReference type="EMBL" id="KN848070">
    <property type="protein sequence ID" value="KIX99062.1"/>
    <property type="molecule type" value="Genomic_DNA"/>
</dbReference>
<feature type="signal peptide" evidence="2">
    <location>
        <begin position="1"/>
        <end position="24"/>
    </location>
</feature>
<dbReference type="Gene3D" id="2.60.40.1610">
    <property type="entry name" value="Domain of unknown function DUF1254"/>
    <property type="match status" value="1"/>
</dbReference>
<dbReference type="Pfam" id="PF06863">
    <property type="entry name" value="DUF1254"/>
    <property type="match status" value="1"/>
</dbReference>
<evidence type="ECO:0000313" key="6">
    <source>
        <dbReference type="Proteomes" id="UP000053411"/>
    </source>
</evidence>
<sequence length="560" mass="58447">MFANTLTVFSICLLLCALLGRAQSSGSSCPSEGATEWSLEYGIPLLAYEKGFGGLLKAGLGANQLAPSSTLATPQSTAVVKPNRDTLYASVFYDLSSQDLVVDVPEVNDRYYAVSFYTPYGDNYINLGPVGGNPAGKYLLTLAPSSSAMGTFSNSSGNDGYMGTVNSPTTFGIVLYRILVRNATSDVSVVSEILKSYTITPISRNASMVGPALDSAIFANLPNSTAQSVMELDARFEPVSPYNATGGKSPLTTSNFTQAGISGGTYTAPQCVNMTSAWMAAQAAVQSFPRVNGSVLNMGNGWAINNPEFSGIYGANIVARAYIAQFGYLMLQPSQAIYPSFAGNLSLMANESYVLRFSGKPPLTKLGFWSVTMYNAAGYLVDNSINRYSLGDRDNLTYSDGTPVYGPGSDTAVDKPFDILVQAEQPPSNWTSNWLPSPSEPGPFVLLLRWYVPAPGLSNGSYVYPVVTKGGAITGNLELQPSPSPAVSPSAASAAPSSASGTASASASASAASTSASSSSSPSSAAAPRLNPLTRYSETGGKTEQVLMLLGGIGYLGLLL</sequence>
<proteinExistence type="predicted"/>
<keyword evidence="2" id="KW-0732">Signal</keyword>
<dbReference type="AlphaFoldDB" id="A0A0D2JZV5"/>
<accession>A0A0D2JZV5</accession>
<dbReference type="SUPFAM" id="SSF160935">
    <property type="entry name" value="VPA0735-like"/>
    <property type="match status" value="1"/>
</dbReference>
<feature type="region of interest" description="Disordered" evidence="1">
    <location>
        <begin position="478"/>
        <end position="537"/>
    </location>
</feature>